<dbReference type="InterPro" id="IPR013324">
    <property type="entry name" value="RNA_pol_sigma_r3/r4-like"/>
</dbReference>
<dbReference type="Pfam" id="PF08281">
    <property type="entry name" value="Sigma70_r4_2"/>
    <property type="match status" value="1"/>
</dbReference>
<comment type="caution">
    <text evidence="7">The sequence shown here is derived from an EMBL/GenBank/DDBJ whole genome shotgun (WGS) entry which is preliminary data.</text>
</comment>
<dbReference type="EMBL" id="QRUU01000021">
    <property type="protein sequence ID" value="RGR97535.1"/>
    <property type="molecule type" value="Genomic_DNA"/>
</dbReference>
<name>A0A412GRU2_9BACT</name>
<dbReference type="AlphaFoldDB" id="A0A412GRU2"/>
<evidence type="ECO:0000259" key="6">
    <source>
        <dbReference type="Pfam" id="PF08281"/>
    </source>
</evidence>
<dbReference type="InterPro" id="IPR013325">
    <property type="entry name" value="RNA_pol_sigma_r2"/>
</dbReference>
<keyword evidence="4" id="KW-0804">Transcription</keyword>
<dbReference type="InterPro" id="IPR039425">
    <property type="entry name" value="RNA_pol_sigma-70-like"/>
</dbReference>
<evidence type="ECO:0000313" key="7">
    <source>
        <dbReference type="EMBL" id="RGR97535.1"/>
    </source>
</evidence>
<feature type="domain" description="RNA polymerase sigma-70 region 2" evidence="5">
    <location>
        <begin position="14"/>
        <end position="80"/>
    </location>
</feature>
<sequence length="164" mass="19455">MNKNLQQEKDFLLLIESHKRVIYKVCYMYATDDELLNDLYQEIVMNLWRAYPSFRGESSPATWIYRISLNTCISYRRKSKHQIQAVTLPVNFEAFAEDDGNKSSQLRELYRLIHALNPLERALILLWLEERSYDEIARIVGISKNNVGVRLNRIREKLKNMSNQ</sequence>
<dbReference type="Gene3D" id="1.10.1740.10">
    <property type="match status" value="1"/>
</dbReference>
<accession>A0A412GRU2</accession>
<dbReference type="InterPro" id="IPR036388">
    <property type="entry name" value="WH-like_DNA-bd_sf"/>
</dbReference>
<evidence type="ECO:0000259" key="5">
    <source>
        <dbReference type="Pfam" id="PF04542"/>
    </source>
</evidence>
<dbReference type="GO" id="GO:0006352">
    <property type="term" value="P:DNA-templated transcription initiation"/>
    <property type="evidence" value="ECO:0007669"/>
    <property type="project" value="InterPro"/>
</dbReference>
<evidence type="ECO:0000256" key="1">
    <source>
        <dbReference type="ARBA" id="ARBA00010641"/>
    </source>
</evidence>
<dbReference type="CDD" id="cd06171">
    <property type="entry name" value="Sigma70_r4"/>
    <property type="match status" value="1"/>
</dbReference>
<dbReference type="SUPFAM" id="SSF88946">
    <property type="entry name" value="Sigma2 domain of RNA polymerase sigma factors"/>
    <property type="match status" value="1"/>
</dbReference>
<evidence type="ECO:0000313" key="8">
    <source>
        <dbReference type="Proteomes" id="UP000285864"/>
    </source>
</evidence>
<dbReference type="NCBIfam" id="TIGR02937">
    <property type="entry name" value="sigma70-ECF"/>
    <property type="match status" value="1"/>
</dbReference>
<evidence type="ECO:0000256" key="4">
    <source>
        <dbReference type="ARBA" id="ARBA00023163"/>
    </source>
</evidence>
<keyword evidence="8" id="KW-1185">Reference proteome</keyword>
<gene>
    <name evidence="7" type="ORF">DWY20_06580</name>
</gene>
<dbReference type="PANTHER" id="PTHR43133:SF45">
    <property type="entry name" value="RNA POLYMERASE ECF-TYPE SIGMA FACTOR"/>
    <property type="match status" value="1"/>
</dbReference>
<dbReference type="Gene3D" id="1.10.10.10">
    <property type="entry name" value="Winged helix-like DNA-binding domain superfamily/Winged helix DNA-binding domain"/>
    <property type="match status" value="1"/>
</dbReference>
<dbReference type="InterPro" id="IPR013249">
    <property type="entry name" value="RNA_pol_sigma70_r4_t2"/>
</dbReference>
<comment type="similarity">
    <text evidence="1">Belongs to the sigma-70 factor family. ECF subfamily.</text>
</comment>
<proteinExistence type="inferred from homology"/>
<dbReference type="GO" id="GO:0016987">
    <property type="term" value="F:sigma factor activity"/>
    <property type="evidence" value="ECO:0007669"/>
    <property type="project" value="UniProtKB-KW"/>
</dbReference>
<dbReference type="Proteomes" id="UP000285864">
    <property type="component" value="Unassembled WGS sequence"/>
</dbReference>
<reference evidence="7 8" key="1">
    <citation type="submission" date="2018-08" db="EMBL/GenBank/DDBJ databases">
        <title>A genome reference for cultivated species of the human gut microbiota.</title>
        <authorList>
            <person name="Zou Y."/>
            <person name="Xue W."/>
            <person name="Luo G."/>
        </authorList>
    </citation>
    <scope>NUCLEOTIDE SEQUENCE [LARGE SCALE GENOMIC DNA]</scope>
    <source>
        <strain evidence="7 8">AF24-2</strain>
    </source>
</reference>
<organism evidence="7 8">
    <name type="scientific">Phocaeicola coprocola</name>
    <dbReference type="NCBI Taxonomy" id="310298"/>
    <lineage>
        <taxon>Bacteria</taxon>
        <taxon>Pseudomonadati</taxon>
        <taxon>Bacteroidota</taxon>
        <taxon>Bacteroidia</taxon>
        <taxon>Bacteroidales</taxon>
        <taxon>Bacteroidaceae</taxon>
        <taxon>Phocaeicola</taxon>
    </lineage>
</organism>
<dbReference type="InterPro" id="IPR014284">
    <property type="entry name" value="RNA_pol_sigma-70_dom"/>
</dbReference>
<evidence type="ECO:0000256" key="2">
    <source>
        <dbReference type="ARBA" id="ARBA00023015"/>
    </source>
</evidence>
<dbReference type="InterPro" id="IPR007627">
    <property type="entry name" value="RNA_pol_sigma70_r2"/>
</dbReference>
<feature type="domain" description="RNA polymerase sigma factor 70 region 4 type 2" evidence="6">
    <location>
        <begin position="107"/>
        <end position="158"/>
    </location>
</feature>
<protein>
    <submittedName>
        <fullName evidence="7">RNA polymerase sigma factor</fullName>
    </submittedName>
</protein>
<dbReference type="GO" id="GO:0003677">
    <property type="term" value="F:DNA binding"/>
    <property type="evidence" value="ECO:0007669"/>
    <property type="project" value="InterPro"/>
</dbReference>
<dbReference type="SUPFAM" id="SSF88659">
    <property type="entry name" value="Sigma3 and sigma4 domains of RNA polymerase sigma factors"/>
    <property type="match status" value="1"/>
</dbReference>
<keyword evidence="3" id="KW-0731">Sigma factor</keyword>
<dbReference type="RefSeq" id="WP_118484005.1">
    <property type="nucleotide sequence ID" value="NZ_CALUHW010000009.1"/>
</dbReference>
<evidence type="ECO:0000256" key="3">
    <source>
        <dbReference type="ARBA" id="ARBA00023082"/>
    </source>
</evidence>
<dbReference type="Pfam" id="PF04542">
    <property type="entry name" value="Sigma70_r2"/>
    <property type="match status" value="1"/>
</dbReference>
<dbReference type="PANTHER" id="PTHR43133">
    <property type="entry name" value="RNA POLYMERASE ECF-TYPE SIGMA FACTO"/>
    <property type="match status" value="1"/>
</dbReference>
<keyword evidence="2" id="KW-0805">Transcription regulation</keyword>